<reference evidence="4 5" key="1">
    <citation type="submission" date="2019-03" db="EMBL/GenBank/DDBJ databases">
        <title>Sequencing the genomes of 1000 actinobacteria strains.</title>
        <authorList>
            <person name="Klenk H.-P."/>
        </authorList>
    </citation>
    <scope>NUCLEOTIDE SEQUENCE [LARGE SCALE GENOMIC DNA]</scope>
    <source>
        <strain evidence="4 5">DSM 18936</strain>
    </source>
</reference>
<dbReference type="Gene3D" id="3.60.21.10">
    <property type="match status" value="1"/>
</dbReference>
<dbReference type="Pfam" id="PF00149">
    <property type="entry name" value="Metallophos"/>
    <property type="match status" value="1"/>
</dbReference>
<organism evidence="4 5">
    <name type="scientific">Ilumatobacter fluminis</name>
    <dbReference type="NCBI Taxonomy" id="467091"/>
    <lineage>
        <taxon>Bacteria</taxon>
        <taxon>Bacillati</taxon>
        <taxon>Actinomycetota</taxon>
        <taxon>Acidimicrobiia</taxon>
        <taxon>Acidimicrobiales</taxon>
        <taxon>Ilumatobacteraceae</taxon>
        <taxon>Ilumatobacter</taxon>
    </lineage>
</organism>
<feature type="domain" description="Calcineurin-like phosphoesterase" evidence="3">
    <location>
        <begin position="170"/>
        <end position="492"/>
    </location>
</feature>
<gene>
    <name evidence="4" type="ORF">BDK89_2274</name>
</gene>
<protein>
    <submittedName>
        <fullName evidence="4">Calcineurin-like phosphoesterase family protein</fullName>
    </submittedName>
</protein>
<dbReference type="GO" id="GO:0003993">
    <property type="term" value="F:acid phosphatase activity"/>
    <property type="evidence" value="ECO:0007669"/>
    <property type="project" value="InterPro"/>
</dbReference>
<sequence length="609" mass="66077">MFKSATIGAGLVAGTLVTAALPGFAGASDHDTALLTQPFLQMPGHREVSVVWFTEQAGEAHYVITGSRAELERLGDTMPTDRPGRSIELHAADSFRMSRTAEDASSAIAEKPAPSDGIVERPVYRHEARVTGVHPQHGSDYRVVSLVDGEAVYSPIYHLDDELGRNEGATILLTSDHQQKNNTPANLQWASTLLGDIDAVFFAGDLVNVPDRASEWFDATNEKAFFPGLQGTAQYSASNGNVYTGGEILQNAPIYPAIGNHEVQGRIDGMTSLNASFNSPVPRDVAEQVYETVAADVNPTGDPAIREQWIEDNSWSTTTYEEIFTLPADGPAGEQYYATDVGNVRLITLFSTRIWRSPSVQVDPSTRTGTTRYQEAAANLDDPLAQGHGSFPFVSLAVDSAQYDWLRDELSSRETAQADYVVVMMHEGPQGLGDNVMPHFGEPQQVEEYDEAGNLIGIRYDYPADGNMLLTDVSPLLENSGVVDLVHNGHSHLWNRFESENGVNYIETSNVGNSYGAYHELSGRSRPVPPAPWNADDYVAQGNPGGLEAIVPSIAPDTNDAGVALPFVFSNDRTAFTAIDSETGEVTSWVLDTTDPNAEPYVFDVFTLD</sequence>
<keyword evidence="1 2" id="KW-0732">Signal</keyword>
<feature type="signal peptide" evidence="2">
    <location>
        <begin position="1"/>
        <end position="27"/>
    </location>
</feature>
<accession>A0A4R7HZU9</accession>
<evidence type="ECO:0000313" key="5">
    <source>
        <dbReference type="Proteomes" id="UP000294558"/>
    </source>
</evidence>
<dbReference type="InterPro" id="IPR004843">
    <property type="entry name" value="Calcineurin-like_PHP"/>
</dbReference>
<dbReference type="PANTHER" id="PTHR22953">
    <property type="entry name" value="ACID PHOSPHATASE RELATED"/>
    <property type="match status" value="1"/>
</dbReference>
<dbReference type="OrthoDB" id="4427112at2"/>
<feature type="chain" id="PRO_5020661089" evidence="2">
    <location>
        <begin position="28"/>
        <end position="609"/>
    </location>
</feature>
<keyword evidence="5" id="KW-1185">Reference proteome</keyword>
<name>A0A4R7HZU9_9ACTN</name>
<dbReference type="RefSeq" id="WP_133869030.1">
    <property type="nucleotide sequence ID" value="NZ_SOAU01000001.1"/>
</dbReference>
<dbReference type="Proteomes" id="UP000294558">
    <property type="component" value="Unassembled WGS sequence"/>
</dbReference>
<dbReference type="AlphaFoldDB" id="A0A4R7HZU9"/>
<comment type="caution">
    <text evidence="4">The sequence shown here is derived from an EMBL/GenBank/DDBJ whole genome shotgun (WGS) entry which is preliminary data.</text>
</comment>
<dbReference type="EMBL" id="SOAU01000001">
    <property type="protein sequence ID" value="TDT16681.1"/>
    <property type="molecule type" value="Genomic_DNA"/>
</dbReference>
<evidence type="ECO:0000256" key="2">
    <source>
        <dbReference type="SAM" id="SignalP"/>
    </source>
</evidence>
<dbReference type="InterPro" id="IPR039331">
    <property type="entry name" value="PAPs-like"/>
</dbReference>
<dbReference type="PANTHER" id="PTHR22953:SF153">
    <property type="entry name" value="PURPLE ACID PHOSPHATASE"/>
    <property type="match status" value="1"/>
</dbReference>
<dbReference type="InterPro" id="IPR029052">
    <property type="entry name" value="Metallo-depent_PP-like"/>
</dbReference>
<evidence type="ECO:0000313" key="4">
    <source>
        <dbReference type="EMBL" id="TDT16681.1"/>
    </source>
</evidence>
<dbReference type="SUPFAM" id="SSF56300">
    <property type="entry name" value="Metallo-dependent phosphatases"/>
    <property type="match status" value="1"/>
</dbReference>
<proteinExistence type="predicted"/>
<evidence type="ECO:0000259" key="3">
    <source>
        <dbReference type="Pfam" id="PF00149"/>
    </source>
</evidence>
<evidence type="ECO:0000256" key="1">
    <source>
        <dbReference type="ARBA" id="ARBA00022729"/>
    </source>
</evidence>